<dbReference type="GO" id="GO:0008713">
    <property type="term" value="F:ADP-heptose-lipopolysaccharide heptosyltransferase activity"/>
    <property type="evidence" value="ECO:0007669"/>
    <property type="project" value="TreeGrafter"/>
</dbReference>
<protein>
    <submittedName>
        <fullName evidence="3">Glycosyltransferase family 9 protein</fullName>
        <ecNumber evidence="3">2.4.-.-</ecNumber>
    </submittedName>
</protein>
<dbReference type="SUPFAM" id="SSF53756">
    <property type="entry name" value="UDP-Glycosyltransferase/glycogen phosphorylase"/>
    <property type="match status" value="1"/>
</dbReference>
<keyword evidence="2 3" id="KW-0808">Transferase</keyword>
<dbReference type="Pfam" id="PF01075">
    <property type="entry name" value="Glyco_transf_9"/>
    <property type="match status" value="1"/>
</dbReference>
<proteinExistence type="predicted"/>
<dbReference type="AlphaFoldDB" id="A0AAU8GX72"/>
<evidence type="ECO:0000256" key="1">
    <source>
        <dbReference type="ARBA" id="ARBA00022676"/>
    </source>
</evidence>
<dbReference type="InterPro" id="IPR051199">
    <property type="entry name" value="LPS_LOS_Heptosyltrfase"/>
</dbReference>
<dbReference type="GO" id="GO:0009244">
    <property type="term" value="P:lipopolysaccharide core region biosynthetic process"/>
    <property type="evidence" value="ECO:0007669"/>
    <property type="project" value="TreeGrafter"/>
</dbReference>
<keyword evidence="1 3" id="KW-0328">Glycosyltransferase</keyword>
<dbReference type="EC" id="2.4.-.-" evidence="3"/>
<dbReference type="RefSeq" id="WP_353684123.1">
    <property type="nucleotide sequence ID" value="NZ_CP144373.1"/>
</dbReference>
<dbReference type="PANTHER" id="PTHR30160">
    <property type="entry name" value="TETRAACYLDISACCHARIDE 4'-KINASE-RELATED"/>
    <property type="match status" value="1"/>
</dbReference>
<dbReference type="InterPro" id="IPR002201">
    <property type="entry name" value="Glyco_trans_9"/>
</dbReference>
<accession>A0AAU8GX72</accession>
<sequence>MKIRENLLYIALKIIKKFDKRQTDLKYFNPDEVKNILVVSSTAIGDTLMATPAIRAVRERYPDAKIIAHFNVKNMELFENNPHIDGIIPYYGGWKKFFKTIREFRKHKFDVALILHGNEPQATPMAYLGGARFIVKVPIPKDFGFLLSNKTNGFDDPWKHHGIDVRLKAASFIDCQINNKEMVLLVDEEDREKIKKLLKNIKIRNGRKIVCFQVAAATKFKMWPKENFIQLGKKLIDNNKNVVILILGSKEEKKLCESIAKKIGENAISLAGKLSLRELRALIEKTHLLITNDTGTMHIAIALKTKTLSLFCPTYAWGVGPLQDFHLHKVIEKHRPCNPCITKKCKNPYCMNLIKVEEVLTSAQEMLS</sequence>
<dbReference type="Gene3D" id="3.40.50.2000">
    <property type="entry name" value="Glycogen Phosphorylase B"/>
    <property type="match status" value="2"/>
</dbReference>
<gene>
    <name evidence="3" type="ORF">V4D30_09640</name>
</gene>
<dbReference type="EMBL" id="CP144373">
    <property type="protein sequence ID" value="XCH46595.1"/>
    <property type="molecule type" value="Genomic_DNA"/>
</dbReference>
<dbReference type="KEGG" id="taut:V4D30_09640"/>
<dbReference type="CDD" id="cd03789">
    <property type="entry name" value="GT9_LPS_heptosyltransferase"/>
    <property type="match status" value="1"/>
</dbReference>
<dbReference type="GO" id="GO:0005829">
    <property type="term" value="C:cytosol"/>
    <property type="evidence" value="ECO:0007669"/>
    <property type="project" value="TreeGrafter"/>
</dbReference>
<organism evidence="3">
    <name type="scientific">Thermodesulfovibrio autotrophicus</name>
    <dbReference type="NCBI Taxonomy" id="3118333"/>
    <lineage>
        <taxon>Bacteria</taxon>
        <taxon>Pseudomonadati</taxon>
        <taxon>Nitrospirota</taxon>
        <taxon>Thermodesulfovibrionia</taxon>
        <taxon>Thermodesulfovibrionales</taxon>
        <taxon>Thermodesulfovibrionaceae</taxon>
        <taxon>Thermodesulfovibrio</taxon>
    </lineage>
</organism>
<dbReference type="PANTHER" id="PTHR30160:SF7">
    <property type="entry name" value="ADP-HEPTOSE--LPS HEPTOSYLTRANSFERASE 2"/>
    <property type="match status" value="1"/>
</dbReference>
<evidence type="ECO:0000313" key="3">
    <source>
        <dbReference type="EMBL" id="XCH46595.1"/>
    </source>
</evidence>
<evidence type="ECO:0000256" key="2">
    <source>
        <dbReference type="ARBA" id="ARBA00022679"/>
    </source>
</evidence>
<reference evidence="3" key="1">
    <citation type="submission" date="2024-01" db="EMBL/GenBank/DDBJ databases">
        <title>The first autotrophic representatives of the genus Thermodesulfovibrio.</title>
        <authorList>
            <person name="Maltseva A.I."/>
            <person name="Elcheninov A.G."/>
            <person name="Kublanov I.V."/>
            <person name="Lebedinsky A.V."/>
            <person name="Frolov E.N."/>
        </authorList>
    </citation>
    <scope>NUCLEOTIDE SEQUENCE</scope>
    <source>
        <strain evidence="3">3907-1M</strain>
    </source>
</reference>
<name>A0AAU8GX72_9BACT</name>